<proteinExistence type="predicted"/>
<dbReference type="AlphaFoldDB" id="A0A1S4C567"/>
<keyword evidence="2" id="KW-0812">Transmembrane</keyword>
<feature type="compositionally biased region" description="Basic and acidic residues" evidence="1">
    <location>
        <begin position="1"/>
        <end position="11"/>
    </location>
</feature>
<feature type="compositionally biased region" description="Low complexity" evidence="1">
    <location>
        <begin position="32"/>
        <end position="42"/>
    </location>
</feature>
<protein>
    <submittedName>
        <fullName evidence="3">Uncharacterized protein isoform X2</fullName>
    </submittedName>
</protein>
<dbReference type="OrthoDB" id="1045822at2759"/>
<evidence type="ECO:0000256" key="1">
    <source>
        <dbReference type="SAM" id="MobiDB-lite"/>
    </source>
</evidence>
<dbReference type="RefSeq" id="XP_016496341.1">
    <property type="nucleotide sequence ID" value="XM_016640855.1"/>
</dbReference>
<sequence length="96" mass="10001">MGRTRATRDDQAPVPPTAAIRGQGLGRGRGRAYGAARAPTRATANVPPAIPAEVQAPDMPTATTTTPALQETLAQFMSMYITLAQAWLLLIAAAIS</sequence>
<evidence type="ECO:0000313" key="3">
    <source>
        <dbReference type="RefSeq" id="XP_016496341.1"/>
    </source>
</evidence>
<keyword evidence="2" id="KW-0472">Membrane</keyword>
<accession>A0A1S4C567</accession>
<feature type="transmembrane region" description="Helical" evidence="2">
    <location>
        <begin position="73"/>
        <end position="95"/>
    </location>
</feature>
<feature type="region of interest" description="Disordered" evidence="1">
    <location>
        <begin position="1"/>
        <end position="42"/>
    </location>
</feature>
<evidence type="ECO:0000256" key="2">
    <source>
        <dbReference type="SAM" id="Phobius"/>
    </source>
</evidence>
<gene>
    <name evidence="3" type="primary">LOC107815296</name>
</gene>
<keyword evidence="2" id="KW-1133">Transmembrane helix</keyword>
<organism evidence="3">
    <name type="scientific">Nicotiana tabacum</name>
    <name type="common">Common tobacco</name>
    <dbReference type="NCBI Taxonomy" id="4097"/>
    <lineage>
        <taxon>Eukaryota</taxon>
        <taxon>Viridiplantae</taxon>
        <taxon>Streptophyta</taxon>
        <taxon>Embryophyta</taxon>
        <taxon>Tracheophyta</taxon>
        <taxon>Spermatophyta</taxon>
        <taxon>Magnoliopsida</taxon>
        <taxon>eudicotyledons</taxon>
        <taxon>Gunneridae</taxon>
        <taxon>Pentapetalae</taxon>
        <taxon>asterids</taxon>
        <taxon>lamiids</taxon>
        <taxon>Solanales</taxon>
        <taxon>Solanaceae</taxon>
        <taxon>Nicotianoideae</taxon>
        <taxon>Nicotianeae</taxon>
        <taxon>Nicotiana</taxon>
    </lineage>
</organism>
<name>A0A1S4C567_TOBAC</name>
<reference evidence="3" key="1">
    <citation type="submission" date="2025-08" db="UniProtKB">
        <authorList>
            <consortium name="RefSeq"/>
        </authorList>
    </citation>
    <scope>IDENTIFICATION</scope>
</reference>